<dbReference type="Proteomes" id="UP001054945">
    <property type="component" value="Unassembled WGS sequence"/>
</dbReference>
<evidence type="ECO:0000313" key="2">
    <source>
        <dbReference type="Proteomes" id="UP001054945"/>
    </source>
</evidence>
<protein>
    <submittedName>
        <fullName evidence="1">Uncharacterized protein</fullName>
    </submittedName>
</protein>
<organism evidence="1 2">
    <name type="scientific">Caerostris extrusa</name>
    <name type="common">Bark spider</name>
    <name type="synonym">Caerostris bankana</name>
    <dbReference type="NCBI Taxonomy" id="172846"/>
    <lineage>
        <taxon>Eukaryota</taxon>
        <taxon>Metazoa</taxon>
        <taxon>Ecdysozoa</taxon>
        <taxon>Arthropoda</taxon>
        <taxon>Chelicerata</taxon>
        <taxon>Arachnida</taxon>
        <taxon>Araneae</taxon>
        <taxon>Araneomorphae</taxon>
        <taxon>Entelegynae</taxon>
        <taxon>Araneoidea</taxon>
        <taxon>Araneidae</taxon>
        <taxon>Caerostris</taxon>
    </lineage>
</organism>
<accession>A0AAV4P0V3</accession>
<dbReference type="EMBL" id="BPLR01003972">
    <property type="protein sequence ID" value="GIX90862.1"/>
    <property type="molecule type" value="Genomic_DNA"/>
</dbReference>
<evidence type="ECO:0000313" key="1">
    <source>
        <dbReference type="EMBL" id="GIX90862.1"/>
    </source>
</evidence>
<reference evidence="1 2" key="1">
    <citation type="submission" date="2021-06" db="EMBL/GenBank/DDBJ databases">
        <title>Caerostris extrusa draft genome.</title>
        <authorList>
            <person name="Kono N."/>
            <person name="Arakawa K."/>
        </authorList>
    </citation>
    <scope>NUCLEOTIDE SEQUENCE [LARGE SCALE GENOMIC DNA]</scope>
</reference>
<gene>
    <name evidence="1" type="ORF">CEXT_534011</name>
</gene>
<name>A0AAV4P0V3_CAEEX</name>
<sequence>MVPKARAPGTWPSGCLDEEEEYLKIHDAHSVLKGDVIQKRNPIFISTNPRRRCHSTTAWGCHKNAALGGRCDPKTKLNLHLCKSWKKTSLYNCLGMSQNAELGGIL</sequence>
<keyword evidence="2" id="KW-1185">Reference proteome</keyword>
<proteinExistence type="predicted"/>
<dbReference type="AlphaFoldDB" id="A0AAV4P0V3"/>
<comment type="caution">
    <text evidence="1">The sequence shown here is derived from an EMBL/GenBank/DDBJ whole genome shotgun (WGS) entry which is preliminary data.</text>
</comment>